<dbReference type="AlphaFoldDB" id="A0A2K3USG3"/>
<feature type="domain" description="Ketoreductase" evidence="4">
    <location>
        <begin position="10"/>
        <end position="196"/>
    </location>
</feature>
<dbReference type="PANTHER" id="PTHR44196">
    <property type="entry name" value="DEHYDROGENASE/REDUCTASE SDR FAMILY MEMBER 7B"/>
    <property type="match status" value="1"/>
</dbReference>
<dbReference type="Pfam" id="PF00106">
    <property type="entry name" value="adh_short"/>
    <property type="match status" value="1"/>
</dbReference>
<comment type="similarity">
    <text evidence="1 3">Belongs to the short-chain dehydrogenases/reductases (SDR) family.</text>
</comment>
<protein>
    <submittedName>
        <fullName evidence="5">Acetoin dehydrogenase</fullName>
    </submittedName>
</protein>
<reference evidence="5 6" key="1">
    <citation type="submission" date="2018-01" db="EMBL/GenBank/DDBJ databases">
        <title>Deinococcus koreensis sp. nov., a radiation-resistant bacterium isolated from river water.</title>
        <authorList>
            <person name="Choi A."/>
        </authorList>
    </citation>
    <scope>NUCLEOTIDE SEQUENCE [LARGE SCALE GENOMIC DNA]</scope>
    <source>
        <strain evidence="5 6">SJW1-2</strain>
    </source>
</reference>
<evidence type="ECO:0000313" key="5">
    <source>
        <dbReference type="EMBL" id="PNY79464.1"/>
    </source>
</evidence>
<dbReference type="PRINTS" id="PR00081">
    <property type="entry name" value="GDHRDH"/>
</dbReference>
<dbReference type="PROSITE" id="PS00061">
    <property type="entry name" value="ADH_SHORT"/>
    <property type="match status" value="1"/>
</dbReference>
<evidence type="ECO:0000256" key="2">
    <source>
        <dbReference type="ARBA" id="ARBA00023002"/>
    </source>
</evidence>
<name>A0A2K3USG3_9DEIO</name>
<sequence>MSAPYVFAGGVAVVTGAAGGIGEALAVALAARGSHLALIDRDGPGLEGVAQGLRTRHPGLRLSTHTFDLVRTAEIPGLADEVLRHHGRVNLLINNAGIALGGTFEQITLEQFERVQAINLRAVVALCKALLPALKSSLGSQIVNVSSLYGLIAPAGQTAYSASKFAVRGFSEALRHELAPLGLGVTVVHPGGVRTRIASSAELAPGLDAAEVAAQQRQMERLLTLPPAQAATIILDAVHRRAPRVLVGGDARMVDLLARLFPGHYWRVVSWLTARLARG</sequence>
<organism evidence="5 6">
    <name type="scientific">Deinococcus koreensis</name>
    <dbReference type="NCBI Taxonomy" id="2054903"/>
    <lineage>
        <taxon>Bacteria</taxon>
        <taxon>Thermotogati</taxon>
        <taxon>Deinococcota</taxon>
        <taxon>Deinococci</taxon>
        <taxon>Deinococcales</taxon>
        <taxon>Deinococcaceae</taxon>
        <taxon>Deinococcus</taxon>
    </lineage>
</organism>
<keyword evidence="2" id="KW-0560">Oxidoreductase</keyword>
<dbReference type="InterPro" id="IPR002347">
    <property type="entry name" value="SDR_fam"/>
</dbReference>
<dbReference type="SMART" id="SM00822">
    <property type="entry name" value="PKS_KR"/>
    <property type="match status" value="1"/>
</dbReference>
<comment type="caution">
    <text evidence="5">The sequence shown here is derived from an EMBL/GenBank/DDBJ whole genome shotgun (WGS) entry which is preliminary data.</text>
</comment>
<dbReference type="PANTHER" id="PTHR44196:SF1">
    <property type="entry name" value="DEHYDROGENASE_REDUCTASE SDR FAMILY MEMBER 7B"/>
    <property type="match status" value="1"/>
</dbReference>
<dbReference type="GO" id="GO:0016491">
    <property type="term" value="F:oxidoreductase activity"/>
    <property type="evidence" value="ECO:0007669"/>
    <property type="project" value="UniProtKB-KW"/>
</dbReference>
<evidence type="ECO:0000313" key="6">
    <source>
        <dbReference type="Proteomes" id="UP000236379"/>
    </source>
</evidence>
<dbReference type="PRINTS" id="PR00080">
    <property type="entry name" value="SDRFAMILY"/>
</dbReference>
<gene>
    <name evidence="5" type="ORF">CVO96_18685</name>
</gene>
<dbReference type="InterPro" id="IPR020904">
    <property type="entry name" value="Sc_DH/Rdtase_CS"/>
</dbReference>
<evidence type="ECO:0000256" key="1">
    <source>
        <dbReference type="ARBA" id="ARBA00006484"/>
    </source>
</evidence>
<dbReference type="OrthoDB" id="9775296at2"/>
<dbReference type="RefSeq" id="WP_103313978.1">
    <property type="nucleotide sequence ID" value="NZ_PPPD01000003.1"/>
</dbReference>
<keyword evidence="6" id="KW-1185">Reference proteome</keyword>
<accession>A0A2K3USG3</accession>
<dbReference type="Proteomes" id="UP000236379">
    <property type="component" value="Unassembled WGS sequence"/>
</dbReference>
<dbReference type="Gene3D" id="3.40.50.720">
    <property type="entry name" value="NAD(P)-binding Rossmann-like Domain"/>
    <property type="match status" value="1"/>
</dbReference>
<evidence type="ECO:0000256" key="3">
    <source>
        <dbReference type="RuleBase" id="RU000363"/>
    </source>
</evidence>
<proteinExistence type="inferred from homology"/>
<dbReference type="EMBL" id="PPPD01000003">
    <property type="protein sequence ID" value="PNY79464.1"/>
    <property type="molecule type" value="Genomic_DNA"/>
</dbReference>
<dbReference type="SUPFAM" id="SSF51735">
    <property type="entry name" value="NAD(P)-binding Rossmann-fold domains"/>
    <property type="match status" value="1"/>
</dbReference>
<dbReference type="GO" id="GO:0016020">
    <property type="term" value="C:membrane"/>
    <property type="evidence" value="ECO:0007669"/>
    <property type="project" value="TreeGrafter"/>
</dbReference>
<evidence type="ECO:0000259" key="4">
    <source>
        <dbReference type="SMART" id="SM00822"/>
    </source>
</evidence>
<dbReference type="InterPro" id="IPR057326">
    <property type="entry name" value="KR_dom"/>
</dbReference>
<dbReference type="InterPro" id="IPR036291">
    <property type="entry name" value="NAD(P)-bd_dom_sf"/>
</dbReference>